<dbReference type="RefSeq" id="WP_045364222.1">
    <property type="nucleotide sequence ID" value="NZ_AP014648.1"/>
</dbReference>
<feature type="domain" description="CENP-V/GFA" evidence="5">
    <location>
        <begin position="5"/>
        <end position="109"/>
    </location>
</feature>
<dbReference type="InterPro" id="IPR011057">
    <property type="entry name" value="Mss4-like_sf"/>
</dbReference>
<keyword evidence="2" id="KW-0479">Metal-binding</keyword>
<dbReference type="PROSITE" id="PS51891">
    <property type="entry name" value="CENP_V_GFA"/>
    <property type="match status" value="1"/>
</dbReference>
<dbReference type="SUPFAM" id="SSF51316">
    <property type="entry name" value="Mss4-like"/>
    <property type="match status" value="1"/>
</dbReference>
<reference evidence="6 7" key="1">
    <citation type="submission" date="2014-09" db="EMBL/GenBank/DDBJ databases">
        <title>Genome sequencing of Methyloceanibacter caenitepidi Gela4.</title>
        <authorList>
            <person name="Takeuchi M."/>
            <person name="Susumu S."/>
            <person name="Kamagata Y."/>
            <person name="Oshima K."/>
            <person name="Hattori M."/>
            <person name="Iwasaki W."/>
        </authorList>
    </citation>
    <scope>NUCLEOTIDE SEQUENCE [LARGE SCALE GENOMIC DNA]</scope>
    <source>
        <strain evidence="6 7">Gela4</strain>
    </source>
</reference>
<dbReference type="OrthoDB" id="9807246at2"/>
<evidence type="ECO:0000256" key="1">
    <source>
        <dbReference type="ARBA" id="ARBA00005495"/>
    </source>
</evidence>
<dbReference type="AlphaFoldDB" id="A0A0A8JZY2"/>
<dbReference type="PANTHER" id="PTHR33337">
    <property type="entry name" value="GFA DOMAIN-CONTAINING PROTEIN"/>
    <property type="match status" value="1"/>
</dbReference>
<dbReference type="Proteomes" id="UP000031643">
    <property type="component" value="Chromosome"/>
</dbReference>
<organism evidence="6 7">
    <name type="scientific">Methyloceanibacter caenitepidi</name>
    <dbReference type="NCBI Taxonomy" id="1384459"/>
    <lineage>
        <taxon>Bacteria</taxon>
        <taxon>Pseudomonadati</taxon>
        <taxon>Pseudomonadota</taxon>
        <taxon>Alphaproteobacteria</taxon>
        <taxon>Hyphomicrobiales</taxon>
        <taxon>Hyphomicrobiaceae</taxon>
        <taxon>Methyloceanibacter</taxon>
    </lineage>
</organism>
<dbReference type="GO" id="GO:0016846">
    <property type="term" value="F:carbon-sulfur lyase activity"/>
    <property type="evidence" value="ECO:0007669"/>
    <property type="project" value="InterPro"/>
</dbReference>
<keyword evidence="4" id="KW-0456">Lyase</keyword>
<evidence type="ECO:0000256" key="2">
    <source>
        <dbReference type="ARBA" id="ARBA00022723"/>
    </source>
</evidence>
<dbReference type="EMBL" id="AP014648">
    <property type="protein sequence ID" value="BAQ15996.1"/>
    <property type="molecule type" value="Genomic_DNA"/>
</dbReference>
<accession>A0A0A8JZY2</accession>
<name>A0A0A8JZY2_9HYPH</name>
<protein>
    <submittedName>
        <fullName evidence="6">Gfa-like protein</fullName>
    </submittedName>
</protein>
<dbReference type="KEGG" id="mcg:GL4_0530"/>
<evidence type="ECO:0000259" key="5">
    <source>
        <dbReference type="PROSITE" id="PS51891"/>
    </source>
</evidence>
<keyword evidence="3" id="KW-0862">Zinc</keyword>
<dbReference type="HOGENOM" id="CLU_055491_3_6_5"/>
<dbReference type="InterPro" id="IPR006913">
    <property type="entry name" value="CENP-V/GFA"/>
</dbReference>
<keyword evidence="7" id="KW-1185">Reference proteome</keyword>
<dbReference type="STRING" id="1384459.GL4_0530"/>
<evidence type="ECO:0000256" key="3">
    <source>
        <dbReference type="ARBA" id="ARBA00022833"/>
    </source>
</evidence>
<dbReference type="GO" id="GO:0046872">
    <property type="term" value="F:metal ion binding"/>
    <property type="evidence" value="ECO:0007669"/>
    <property type="project" value="UniProtKB-KW"/>
</dbReference>
<proteinExistence type="inferred from homology"/>
<evidence type="ECO:0000256" key="4">
    <source>
        <dbReference type="ARBA" id="ARBA00023239"/>
    </source>
</evidence>
<dbReference type="Gene3D" id="3.90.1590.10">
    <property type="entry name" value="glutathione-dependent formaldehyde- activating enzyme (gfa)"/>
    <property type="match status" value="1"/>
</dbReference>
<dbReference type="PANTHER" id="PTHR33337:SF40">
    <property type="entry name" value="CENP-V_GFA DOMAIN-CONTAINING PROTEIN-RELATED"/>
    <property type="match status" value="1"/>
</dbReference>
<evidence type="ECO:0000313" key="7">
    <source>
        <dbReference type="Proteomes" id="UP000031643"/>
    </source>
</evidence>
<evidence type="ECO:0000313" key="6">
    <source>
        <dbReference type="EMBL" id="BAQ15996.1"/>
    </source>
</evidence>
<comment type="similarity">
    <text evidence="1">Belongs to the Gfa family.</text>
</comment>
<sequence length="138" mass="15546">MTEIHHGGCACGNVRYTTMGDPQRVSACACRWCQRRTGSAFGISVYFDRDNVTFNGGVMRTYRLVSDAGRWIDAEFCETCGSTVTWTLEFLPAYRGIAGGTFDEPTFWYKLQRFGFARTKPDWLTVPKGLEVCQGMPK</sequence>
<dbReference type="Pfam" id="PF04828">
    <property type="entry name" value="GFA"/>
    <property type="match status" value="1"/>
</dbReference>
<gene>
    <name evidence="6" type="ORF">GL4_0530</name>
</gene>